<dbReference type="SUPFAM" id="SSF53383">
    <property type="entry name" value="PLP-dependent transferases"/>
    <property type="match status" value="1"/>
</dbReference>
<dbReference type="Gene3D" id="1.10.260.50">
    <property type="match status" value="1"/>
</dbReference>
<dbReference type="PATRIC" id="fig|1800.3.peg.2051"/>
<dbReference type="FunFam" id="3.90.1150.10:FF:000053">
    <property type="entry name" value="Cysteine desulfurase NifS"/>
    <property type="match status" value="1"/>
</dbReference>
<dbReference type="Gene3D" id="3.40.640.10">
    <property type="entry name" value="Type I PLP-dependent aspartate aminotransferase-like (Major domain)"/>
    <property type="match status" value="1"/>
</dbReference>
<dbReference type="GO" id="GO:0051536">
    <property type="term" value="F:iron-sulfur cluster binding"/>
    <property type="evidence" value="ECO:0007669"/>
    <property type="project" value="UniProtKB-KW"/>
</dbReference>
<evidence type="ECO:0000256" key="2">
    <source>
        <dbReference type="ARBA" id="ARBA00006490"/>
    </source>
</evidence>
<evidence type="ECO:0000256" key="10">
    <source>
        <dbReference type="ARBA" id="ARBA00050776"/>
    </source>
</evidence>
<evidence type="ECO:0000256" key="7">
    <source>
        <dbReference type="ARBA" id="ARBA00022898"/>
    </source>
</evidence>
<evidence type="ECO:0000256" key="3">
    <source>
        <dbReference type="ARBA" id="ARBA00012239"/>
    </source>
</evidence>
<dbReference type="GO" id="GO:0046872">
    <property type="term" value="F:metal ion binding"/>
    <property type="evidence" value="ECO:0007669"/>
    <property type="project" value="UniProtKB-KW"/>
</dbReference>
<comment type="catalytic activity">
    <reaction evidence="10">
        <text>(sulfur carrier)-H + L-cysteine = (sulfur carrier)-SH + L-alanine</text>
        <dbReference type="Rhea" id="RHEA:43892"/>
        <dbReference type="Rhea" id="RHEA-COMP:14737"/>
        <dbReference type="Rhea" id="RHEA-COMP:14739"/>
        <dbReference type="ChEBI" id="CHEBI:29917"/>
        <dbReference type="ChEBI" id="CHEBI:35235"/>
        <dbReference type="ChEBI" id="CHEBI:57972"/>
        <dbReference type="ChEBI" id="CHEBI:64428"/>
        <dbReference type="EC" id="2.8.1.7"/>
    </reaction>
</comment>
<evidence type="ECO:0000256" key="6">
    <source>
        <dbReference type="ARBA" id="ARBA00022723"/>
    </source>
</evidence>
<dbReference type="GO" id="GO:0008483">
    <property type="term" value="F:transaminase activity"/>
    <property type="evidence" value="ECO:0007669"/>
    <property type="project" value="UniProtKB-KW"/>
</dbReference>
<dbReference type="InterPro" id="IPR015422">
    <property type="entry name" value="PyrdxlP-dep_Trfase_small"/>
</dbReference>
<feature type="domain" description="Aminotransferase class V" evidence="11">
    <location>
        <begin position="6"/>
        <end position="373"/>
    </location>
</feature>
<dbReference type="Proteomes" id="UP000036176">
    <property type="component" value="Unassembled WGS sequence"/>
</dbReference>
<evidence type="ECO:0000256" key="1">
    <source>
        <dbReference type="ARBA" id="ARBA00001933"/>
    </source>
</evidence>
<proteinExistence type="inferred from homology"/>
<dbReference type="InterPro" id="IPR015421">
    <property type="entry name" value="PyrdxlP-dep_Trfase_major"/>
</dbReference>
<reference evidence="12 13" key="1">
    <citation type="journal article" date="2015" name="Genome Biol. Evol.">
        <title>Characterization of Three Mycobacterium spp. with Potential Use in Bioremediation by Genome Sequencing and Comparative Genomics.</title>
        <authorList>
            <person name="Das S."/>
            <person name="Pettersson B.M."/>
            <person name="Behra P.R."/>
            <person name="Ramesh M."/>
            <person name="Dasgupta S."/>
            <person name="Bhattacharya A."/>
            <person name="Kirsebom L.A."/>
        </authorList>
    </citation>
    <scope>NUCLEOTIDE SEQUENCE [LARGE SCALE GENOMIC DNA]</scope>
    <source>
        <strain evidence="12 13">DSM 44219</strain>
    </source>
</reference>
<gene>
    <name evidence="12" type="primary">iscS</name>
    <name evidence="12" type="ORF">MCHUDSM44219_02043</name>
</gene>
<comment type="similarity">
    <text evidence="2">Belongs to the class-V pyridoxal-phosphate-dependent aminotransferase family. NifS/IscS subfamily.</text>
</comment>
<protein>
    <recommendedName>
        <fullName evidence="3">cysteine desulfurase</fullName>
        <ecNumber evidence="3">2.8.1.7</ecNumber>
    </recommendedName>
</protein>
<dbReference type="AlphaFoldDB" id="A0A0J6WG53"/>
<dbReference type="Gene3D" id="3.90.1150.10">
    <property type="entry name" value="Aspartate Aminotransferase, domain 1"/>
    <property type="match status" value="1"/>
</dbReference>
<comment type="caution">
    <text evidence="12">The sequence shown here is derived from an EMBL/GenBank/DDBJ whole genome shotgun (WGS) entry which is preliminary data.</text>
</comment>
<comment type="cofactor">
    <cofactor evidence="1">
        <name>pyridoxal 5'-phosphate</name>
        <dbReference type="ChEBI" id="CHEBI:597326"/>
    </cofactor>
</comment>
<organism evidence="12 13">
    <name type="scientific">Mycolicibacterium chubuense</name>
    <name type="common">Mycobacterium chubuense</name>
    <dbReference type="NCBI Taxonomy" id="1800"/>
    <lineage>
        <taxon>Bacteria</taxon>
        <taxon>Bacillati</taxon>
        <taxon>Actinomycetota</taxon>
        <taxon>Actinomycetes</taxon>
        <taxon>Mycobacteriales</taxon>
        <taxon>Mycobacteriaceae</taxon>
        <taxon>Mycolicibacterium</taxon>
    </lineage>
</organism>
<keyword evidence="9" id="KW-0411">Iron-sulfur</keyword>
<keyword evidence="8" id="KW-0408">Iron</keyword>
<evidence type="ECO:0000313" key="13">
    <source>
        <dbReference type="Proteomes" id="UP000036176"/>
    </source>
</evidence>
<dbReference type="PANTHER" id="PTHR11601">
    <property type="entry name" value="CYSTEINE DESULFURYLASE FAMILY MEMBER"/>
    <property type="match status" value="1"/>
</dbReference>
<dbReference type="EC" id="2.8.1.7" evidence="3"/>
<dbReference type="PIRSF" id="PIRSF005572">
    <property type="entry name" value="NifS"/>
    <property type="match status" value="1"/>
</dbReference>
<dbReference type="GO" id="GO:0031071">
    <property type="term" value="F:cysteine desulfurase activity"/>
    <property type="evidence" value="ECO:0007669"/>
    <property type="project" value="UniProtKB-EC"/>
</dbReference>
<keyword evidence="5 12" id="KW-0808">Transferase</keyword>
<evidence type="ECO:0000313" key="12">
    <source>
        <dbReference type="EMBL" id="KMO80993.1"/>
    </source>
</evidence>
<dbReference type="OrthoDB" id="9808002at2"/>
<dbReference type="InterPro" id="IPR016454">
    <property type="entry name" value="Cysteine_dSase"/>
</dbReference>
<evidence type="ECO:0000256" key="8">
    <source>
        <dbReference type="ARBA" id="ARBA00023004"/>
    </source>
</evidence>
<evidence type="ECO:0000256" key="9">
    <source>
        <dbReference type="ARBA" id="ARBA00023014"/>
    </source>
</evidence>
<dbReference type="FunFam" id="3.40.640.10:FF:000084">
    <property type="entry name" value="IscS-like cysteine desulfurase"/>
    <property type="match status" value="1"/>
</dbReference>
<dbReference type="PANTHER" id="PTHR11601:SF34">
    <property type="entry name" value="CYSTEINE DESULFURASE"/>
    <property type="match status" value="1"/>
</dbReference>
<keyword evidence="4" id="KW-0032">Aminotransferase</keyword>
<keyword evidence="7" id="KW-0663">Pyridoxal phosphate</keyword>
<dbReference type="RefSeq" id="WP_048418076.1">
    <property type="nucleotide sequence ID" value="NZ_JYNX01000032.1"/>
</dbReference>
<dbReference type="EMBL" id="JYNX01000032">
    <property type="protein sequence ID" value="KMO80993.1"/>
    <property type="molecule type" value="Genomic_DNA"/>
</dbReference>
<keyword evidence="13" id="KW-1185">Reference proteome</keyword>
<evidence type="ECO:0000256" key="5">
    <source>
        <dbReference type="ARBA" id="ARBA00022679"/>
    </source>
</evidence>
<evidence type="ECO:0000259" key="11">
    <source>
        <dbReference type="Pfam" id="PF00266"/>
    </source>
</evidence>
<evidence type="ECO:0000256" key="4">
    <source>
        <dbReference type="ARBA" id="ARBA00022576"/>
    </source>
</evidence>
<keyword evidence="6" id="KW-0479">Metal-binding</keyword>
<name>A0A0J6WG53_MYCCU</name>
<dbReference type="Pfam" id="PF00266">
    <property type="entry name" value="Aminotran_5"/>
    <property type="match status" value="1"/>
</dbReference>
<accession>A0A0J6WG53</accession>
<sequence>MTAPAVYLDHAATTPMRPTAIEAMTAALSTVGNASSLHGSGRLARRRLEESRETLAQLLGARPSEVIFTAGGTESDNLAVKGIFWARRDAEHGRRRIVTTPVEHHAVLDAVEWLVEHEGAEVTWIPVDRDGVVTPAALRTAIGDPADVALISVMWANNEVGTIMPIAELAQVAAGFDIPMHSDAVQAVGQVPVDFAASGLSAMSVTAHKFGGPAGVGALLLRRDTACVPQLHGGGQERDVRSGTQDVAGVVAMAAAARDAVETMDATAARVRALRNRLIDGVLGTIDDVYLNGAAGVGRLPGNTHFTFRGCEGDSLLMLLDAKGIECSTGSACTAGVAQPSHVLTAMGADPASARGSLRFSLGHTSTDADVDAALAVLPAAVERARQAALASSGGRP</sequence>
<dbReference type="InterPro" id="IPR000192">
    <property type="entry name" value="Aminotrans_V_dom"/>
</dbReference>
<dbReference type="InterPro" id="IPR015424">
    <property type="entry name" value="PyrdxlP-dep_Trfase"/>
</dbReference>